<comment type="caution">
    <text evidence="2">The sequence shown here is derived from an EMBL/GenBank/DDBJ whole genome shotgun (WGS) entry which is preliminary data.</text>
</comment>
<feature type="non-terminal residue" evidence="2">
    <location>
        <position position="1"/>
    </location>
</feature>
<evidence type="ECO:0000313" key="2">
    <source>
        <dbReference type="EMBL" id="CAG8591356.1"/>
    </source>
</evidence>
<name>A0A9N9C6X0_9GLOM</name>
<dbReference type="Proteomes" id="UP000789396">
    <property type="component" value="Unassembled WGS sequence"/>
</dbReference>
<proteinExistence type="predicted"/>
<sequence>SEDLKTSKTSKNKEMEESSDDKFESENVSKENFNNYLQEWSDILEEERQQFEEDTEREYANNDKFAINNTHPAIDVNAKWKLSTLFKQLELNKIL</sequence>
<keyword evidence="3" id="KW-1185">Reference proteome</keyword>
<reference evidence="2" key="1">
    <citation type="submission" date="2021-06" db="EMBL/GenBank/DDBJ databases">
        <authorList>
            <person name="Kallberg Y."/>
            <person name="Tangrot J."/>
            <person name="Rosling A."/>
        </authorList>
    </citation>
    <scope>NUCLEOTIDE SEQUENCE</scope>
    <source>
        <strain evidence="2">IN212</strain>
    </source>
</reference>
<dbReference type="OrthoDB" id="2427212at2759"/>
<organism evidence="2 3">
    <name type="scientific">Racocetra fulgida</name>
    <dbReference type="NCBI Taxonomy" id="60492"/>
    <lineage>
        <taxon>Eukaryota</taxon>
        <taxon>Fungi</taxon>
        <taxon>Fungi incertae sedis</taxon>
        <taxon>Mucoromycota</taxon>
        <taxon>Glomeromycotina</taxon>
        <taxon>Glomeromycetes</taxon>
        <taxon>Diversisporales</taxon>
        <taxon>Gigasporaceae</taxon>
        <taxon>Racocetra</taxon>
    </lineage>
</organism>
<accession>A0A9N9C6X0</accession>
<feature type="region of interest" description="Disordered" evidence="1">
    <location>
        <begin position="1"/>
        <end position="28"/>
    </location>
</feature>
<evidence type="ECO:0000256" key="1">
    <source>
        <dbReference type="SAM" id="MobiDB-lite"/>
    </source>
</evidence>
<evidence type="ECO:0000313" key="3">
    <source>
        <dbReference type="Proteomes" id="UP000789396"/>
    </source>
</evidence>
<protein>
    <submittedName>
        <fullName evidence="2">5527_t:CDS:1</fullName>
    </submittedName>
</protein>
<dbReference type="AlphaFoldDB" id="A0A9N9C6X0"/>
<gene>
    <name evidence="2" type="ORF">RFULGI_LOCUS6240</name>
</gene>
<dbReference type="EMBL" id="CAJVPZ010007864">
    <property type="protein sequence ID" value="CAG8591356.1"/>
    <property type="molecule type" value="Genomic_DNA"/>
</dbReference>